<dbReference type="InterPro" id="IPR006501">
    <property type="entry name" value="Pectinesterase_inhib_dom"/>
</dbReference>
<evidence type="ECO:0000256" key="7">
    <source>
        <dbReference type="ARBA" id="ARBA00022801"/>
    </source>
</evidence>
<dbReference type="PANTHER" id="PTHR31707">
    <property type="entry name" value="PECTINESTERASE"/>
    <property type="match status" value="1"/>
</dbReference>
<dbReference type="SMART" id="SM00856">
    <property type="entry name" value="PMEI"/>
    <property type="match status" value="1"/>
</dbReference>
<sequence>MAPSRLTPLLLLVLVIILWAPSGSSGSDVLDSGCLKVPASEFAISLKSTIGAVQQVTSIVSKFANTFADFRLSNAISDCLDLLDLSDEELSWTLSASQNPKGKDNSTGHLSADLRTWLSAALINQDTCMEGFEGSNSIVMNLVSGGLNQVTSLVHDVLIMVRQVQDSKPNSKGGRSGGSNGSGHPGRKLIKSSDDFPYWVKSKDRRLVQQNGNGGVSADAVVAADGTGNFTRVMDAVLAAPDYSTRRYVIYIKKGVYREYVEISKKKWNLMMIGDGIDVTVISGNRSFIDGWTTYRSATFAVKGKGFIARDITFENTAGPQKHQAVAFRSDSDLSVMYRCAMRGYQDTLYAHSMRQFYRECQISGTVDFIFGDGTVVFQKCQIVARKGLPNQKNTITAQGRKDPSEPTGFSIQFSNITAEPDLLASVNSTPTYLGRPWKLYSRTIFMQSYMSSAIRPEGWLEWNGNFALDTLCYREYMNYGPGAGLSSRVKWPGFHAINDSAEANNYTVAQFILGNSWLPSTGVKYTAGLVV</sequence>
<evidence type="ECO:0000256" key="5">
    <source>
        <dbReference type="ARBA" id="ARBA00013229"/>
    </source>
</evidence>
<organism evidence="15">
    <name type="scientific">Davidia involucrata</name>
    <name type="common">Dove tree</name>
    <dbReference type="NCBI Taxonomy" id="16924"/>
    <lineage>
        <taxon>Eukaryota</taxon>
        <taxon>Viridiplantae</taxon>
        <taxon>Streptophyta</taxon>
        <taxon>Embryophyta</taxon>
        <taxon>Tracheophyta</taxon>
        <taxon>Spermatophyta</taxon>
        <taxon>Magnoliopsida</taxon>
        <taxon>eudicotyledons</taxon>
        <taxon>Gunneridae</taxon>
        <taxon>Pentapetalae</taxon>
        <taxon>asterids</taxon>
        <taxon>Cornales</taxon>
        <taxon>Nyssaceae</taxon>
        <taxon>Davidia</taxon>
    </lineage>
</organism>
<proteinExistence type="inferred from homology"/>
<evidence type="ECO:0000256" key="3">
    <source>
        <dbReference type="ARBA" id="ARBA00006027"/>
    </source>
</evidence>
<dbReference type="EC" id="3.1.1.11" evidence="5 12"/>
<dbReference type="PROSITE" id="PS00800">
    <property type="entry name" value="PECTINESTERASE_1"/>
    <property type="match status" value="1"/>
</dbReference>
<dbReference type="GO" id="GO:0045490">
    <property type="term" value="P:pectin catabolic process"/>
    <property type="evidence" value="ECO:0007669"/>
    <property type="project" value="UniProtKB-UniRule"/>
</dbReference>
<evidence type="ECO:0000256" key="10">
    <source>
        <dbReference type="ARBA" id="ARBA00047928"/>
    </source>
</evidence>
<feature type="domain" description="Pectinesterase inhibitor" evidence="14">
    <location>
        <begin position="25"/>
        <end position="160"/>
    </location>
</feature>
<dbReference type="GO" id="GO:0042545">
    <property type="term" value="P:cell wall modification"/>
    <property type="evidence" value="ECO:0007669"/>
    <property type="project" value="UniProtKB-UniRule"/>
</dbReference>
<feature type="region of interest" description="Disordered" evidence="13">
    <location>
        <begin position="165"/>
        <end position="190"/>
    </location>
</feature>
<comment type="catalytic activity">
    <reaction evidence="10 12">
        <text>[(1-&gt;4)-alpha-D-galacturonosyl methyl ester](n) + n H2O = [(1-&gt;4)-alpha-D-galacturonosyl](n) + n methanol + n H(+)</text>
        <dbReference type="Rhea" id="RHEA:22380"/>
        <dbReference type="Rhea" id="RHEA-COMP:14570"/>
        <dbReference type="Rhea" id="RHEA-COMP:14573"/>
        <dbReference type="ChEBI" id="CHEBI:15377"/>
        <dbReference type="ChEBI" id="CHEBI:15378"/>
        <dbReference type="ChEBI" id="CHEBI:17790"/>
        <dbReference type="ChEBI" id="CHEBI:140522"/>
        <dbReference type="ChEBI" id="CHEBI:140523"/>
        <dbReference type="EC" id="3.1.1.11"/>
    </reaction>
</comment>
<dbReference type="Gene3D" id="2.160.20.10">
    <property type="entry name" value="Single-stranded right-handed beta-helix, Pectin lyase-like"/>
    <property type="match status" value="1"/>
</dbReference>
<evidence type="ECO:0000256" key="12">
    <source>
        <dbReference type="RuleBase" id="RU000589"/>
    </source>
</evidence>
<comment type="similarity">
    <text evidence="4">In the C-terminal section; belongs to the pectinesterase family.</text>
</comment>
<dbReference type="InterPro" id="IPR011050">
    <property type="entry name" value="Pectin_lyase_fold/virulence"/>
</dbReference>
<evidence type="ECO:0000256" key="8">
    <source>
        <dbReference type="ARBA" id="ARBA00023085"/>
    </source>
</evidence>
<dbReference type="PROSITE" id="PS00503">
    <property type="entry name" value="PECTINESTERASE_2"/>
    <property type="match status" value="1"/>
</dbReference>
<dbReference type="InterPro" id="IPR018040">
    <property type="entry name" value="Pectinesterase_Tyr_AS"/>
</dbReference>
<dbReference type="InterPro" id="IPR035513">
    <property type="entry name" value="Invertase/methylesterase_inhib"/>
</dbReference>
<dbReference type="Pfam" id="PF01095">
    <property type="entry name" value="Pectinesterase"/>
    <property type="match status" value="1"/>
</dbReference>
<reference evidence="15" key="1">
    <citation type="submission" date="2019-08" db="EMBL/GenBank/DDBJ databases">
        <title>Reference gene set and small RNA set construction with multiple tissues from Davidia involucrata Baill.</title>
        <authorList>
            <person name="Yang H."/>
            <person name="Zhou C."/>
            <person name="Li G."/>
            <person name="Wang J."/>
            <person name="Gao P."/>
            <person name="Wang M."/>
            <person name="Wang R."/>
            <person name="Zhao Y."/>
        </authorList>
    </citation>
    <scope>NUCLEOTIDE SEQUENCE</scope>
    <source>
        <tissue evidence="15">Mixed with DoveR01_LX</tissue>
    </source>
</reference>
<dbReference type="CDD" id="cd15799">
    <property type="entry name" value="PMEI-like_4"/>
    <property type="match status" value="1"/>
</dbReference>
<gene>
    <name evidence="15" type="ORF">Din_001935</name>
</gene>
<evidence type="ECO:0000256" key="2">
    <source>
        <dbReference type="ARBA" id="ARBA00005184"/>
    </source>
</evidence>
<dbReference type="Pfam" id="PF04043">
    <property type="entry name" value="PMEI"/>
    <property type="match status" value="1"/>
</dbReference>
<feature type="active site" evidence="11">
    <location>
        <position position="368"/>
    </location>
</feature>
<keyword evidence="9 12" id="KW-0961">Cell wall biogenesis/degradation</keyword>
<feature type="signal peptide" evidence="12">
    <location>
        <begin position="1"/>
        <end position="26"/>
    </location>
</feature>
<feature type="chain" id="PRO_5023126404" description="Pectinesterase" evidence="12">
    <location>
        <begin position="27"/>
        <end position="532"/>
    </location>
</feature>
<keyword evidence="12" id="KW-0964">Secreted</keyword>
<dbReference type="SUPFAM" id="SSF51126">
    <property type="entry name" value="Pectin lyase-like"/>
    <property type="match status" value="1"/>
</dbReference>
<keyword evidence="12" id="KW-0732">Signal</keyword>
<feature type="compositionally biased region" description="Gly residues" evidence="13">
    <location>
        <begin position="174"/>
        <end position="184"/>
    </location>
</feature>
<dbReference type="EMBL" id="GHES01001935">
    <property type="protein sequence ID" value="MPA32494.1"/>
    <property type="molecule type" value="Transcribed_RNA"/>
</dbReference>
<dbReference type="SUPFAM" id="SSF101148">
    <property type="entry name" value="Plant invertase/pectin methylesterase inhibitor"/>
    <property type="match status" value="1"/>
</dbReference>
<evidence type="ECO:0000256" key="11">
    <source>
        <dbReference type="PROSITE-ProRule" id="PRU10040"/>
    </source>
</evidence>
<comment type="function">
    <text evidence="12">Acts in the modification of cell walls via demethylesterification of cell wall pectin.</text>
</comment>
<dbReference type="InterPro" id="IPR033131">
    <property type="entry name" value="Pectinesterase_Asp_AS"/>
</dbReference>
<evidence type="ECO:0000256" key="6">
    <source>
        <dbReference type="ARBA" id="ARBA00022512"/>
    </source>
</evidence>
<evidence type="ECO:0000313" key="15">
    <source>
        <dbReference type="EMBL" id="MPA32494.1"/>
    </source>
</evidence>
<protein>
    <recommendedName>
        <fullName evidence="5 12">Pectinesterase</fullName>
        <ecNumber evidence="5 12">3.1.1.11</ecNumber>
    </recommendedName>
</protein>
<dbReference type="Gene3D" id="1.20.140.40">
    <property type="entry name" value="Invertase/pectin methylesterase inhibitor family protein"/>
    <property type="match status" value="1"/>
</dbReference>
<evidence type="ECO:0000256" key="13">
    <source>
        <dbReference type="SAM" id="MobiDB-lite"/>
    </source>
</evidence>
<dbReference type="AlphaFoldDB" id="A0A5B6YL15"/>
<dbReference type="GO" id="GO:0004857">
    <property type="term" value="F:enzyme inhibitor activity"/>
    <property type="evidence" value="ECO:0007669"/>
    <property type="project" value="InterPro"/>
</dbReference>
<dbReference type="GO" id="GO:0030599">
    <property type="term" value="F:pectinesterase activity"/>
    <property type="evidence" value="ECO:0007669"/>
    <property type="project" value="UniProtKB-UniRule"/>
</dbReference>
<keyword evidence="6 12" id="KW-0134">Cell wall</keyword>
<evidence type="ECO:0000256" key="9">
    <source>
        <dbReference type="ARBA" id="ARBA00023316"/>
    </source>
</evidence>
<dbReference type="InterPro" id="IPR012334">
    <property type="entry name" value="Pectin_lyas_fold"/>
</dbReference>
<dbReference type="FunFam" id="2.160.20.10:FF:000001">
    <property type="entry name" value="Pectinesterase"/>
    <property type="match status" value="1"/>
</dbReference>
<name>A0A5B6YL15_DAVIN</name>
<evidence type="ECO:0000256" key="1">
    <source>
        <dbReference type="ARBA" id="ARBA00004191"/>
    </source>
</evidence>
<comment type="subcellular location">
    <subcellularLocation>
        <location evidence="1 12">Secreted</location>
        <location evidence="1 12">Cell wall</location>
    </subcellularLocation>
</comment>
<comment type="similarity">
    <text evidence="3">In the N-terminal section; belongs to the PMEI family.</text>
</comment>
<dbReference type="InterPro" id="IPR000070">
    <property type="entry name" value="Pectinesterase_cat"/>
</dbReference>
<keyword evidence="7 12" id="KW-0378">Hydrolase</keyword>
<keyword evidence="8 12" id="KW-0063">Aspartyl esterase</keyword>
<evidence type="ECO:0000256" key="4">
    <source>
        <dbReference type="ARBA" id="ARBA00007786"/>
    </source>
</evidence>
<dbReference type="UniPathway" id="UPA00545">
    <property type="reaction ID" value="UER00823"/>
</dbReference>
<accession>A0A5B6YL15</accession>
<evidence type="ECO:0000259" key="14">
    <source>
        <dbReference type="SMART" id="SM00856"/>
    </source>
</evidence>
<comment type="pathway">
    <text evidence="2 12">Glycan metabolism; pectin degradation; 2-dehydro-3-deoxy-D-gluconate from pectin: step 1/5.</text>
</comment>